<accession>A0A3P8H3Q1</accession>
<name>A0A3P8H3Q1_9TREM</name>
<keyword evidence="2" id="KW-1185">Reference proteome</keyword>
<protein>
    <submittedName>
        <fullName evidence="1">Uncharacterized protein</fullName>
    </submittedName>
</protein>
<sequence length="37" mass="4316">MVFQTPLDFSLFAFQGPEFGKILVHHHTIFPPLIVQY</sequence>
<evidence type="ECO:0000313" key="1">
    <source>
        <dbReference type="EMBL" id="VDP41123.1"/>
    </source>
</evidence>
<dbReference type="EMBL" id="UZAI01018902">
    <property type="protein sequence ID" value="VDP41123.1"/>
    <property type="molecule type" value="Genomic_DNA"/>
</dbReference>
<organism evidence="1 2">
    <name type="scientific">Schistosoma margrebowiei</name>
    <dbReference type="NCBI Taxonomy" id="48269"/>
    <lineage>
        <taxon>Eukaryota</taxon>
        <taxon>Metazoa</taxon>
        <taxon>Spiralia</taxon>
        <taxon>Lophotrochozoa</taxon>
        <taxon>Platyhelminthes</taxon>
        <taxon>Trematoda</taxon>
        <taxon>Digenea</taxon>
        <taxon>Strigeidida</taxon>
        <taxon>Schistosomatoidea</taxon>
        <taxon>Schistosomatidae</taxon>
        <taxon>Schistosoma</taxon>
    </lineage>
</organism>
<reference evidence="1 2" key="1">
    <citation type="submission" date="2018-11" db="EMBL/GenBank/DDBJ databases">
        <authorList>
            <consortium name="Pathogen Informatics"/>
        </authorList>
    </citation>
    <scope>NUCLEOTIDE SEQUENCE [LARGE SCALE GENOMIC DNA]</scope>
    <source>
        <strain evidence="1 2">Zambia</strain>
    </source>
</reference>
<gene>
    <name evidence="1" type="ORF">SMRZ_LOCUS21882</name>
</gene>
<dbReference type="Proteomes" id="UP000277204">
    <property type="component" value="Unassembled WGS sequence"/>
</dbReference>
<dbReference type="AlphaFoldDB" id="A0A3P8H3Q1"/>
<evidence type="ECO:0000313" key="2">
    <source>
        <dbReference type="Proteomes" id="UP000277204"/>
    </source>
</evidence>
<proteinExistence type="predicted"/>